<dbReference type="Gene3D" id="1.20.5.1930">
    <property type="match status" value="1"/>
</dbReference>
<reference evidence="12 13" key="1">
    <citation type="submission" date="2019-07" db="EMBL/GenBank/DDBJ databases">
        <title>Microlunatus dokdonensis sp. nov. isolated from the rhizospheric soil of the wild plant Elymus tsukushiensis.</title>
        <authorList>
            <person name="Ghim S.-Y."/>
            <person name="Hwang Y.-J."/>
            <person name="Son J.-S."/>
            <person name="Shin J.-H."/>
        </authorList>
    </citation>
    <scope>NUCLEOTIDE SEQUENCE [LARGE SCALE GENOMIC DNA]</scope>
    <source>
        <strain evidence="12 13">KUDC0627</strain>
    </source>
</reference>
<keyword evidence="13" id="KW-1185">Reference proteome</keyword>
<dbReference type="EMBL" id="CP041692">
    <property type="protein sequence ID" value="QDP94546.1"/>
    <property type="molecule type" value="Genomic_DNA"/>
</dbReference>
<evidence type="ECO:0000256" key="5">
    <source>
        <dbReference type="ARBA" id="ARBA00022741"/>
    </source>
</evidence>
<evidence type="ECO:0000256" key="9">
    <source>
        <dbReference type="SAM" id="Phobius"/>
    </source>
</evidence>
<proteinExistence type="predicted"/>
<dbReference type="GO" id="GO:0046983">
    <property type="term" value="F:protein dimerization activity"/>
    <property type="evidence" value="ECO:0007669"/>
    <property type="project" value="InterPro"/>
</dbReference>
<dbReference type="CDD" id="cd16917">
    <property type="entry name" value="HATPase_UhpB-NarQ-NarX-like"/>
    <property type="match status" value="1"/>
</dbReference>
<evidence type="ECO:0000256" key="1">
    <source>
        <dbReference type="ARBA" id="ARBA00000085"/>
    </source>
</evidence>
<name>A0A516PTM6_9ACTN</name>
<feature type="transmembrane region" description="Helical" evidence="9">
    <location>
        <begin position="28"/>
        <end position="51"/>
    </location>
</feature>
<sequence>MSRRYRPSSVMNCSQGGRWTVADSKSRLLLLDVPLALVIGSGSLAVARIFAELSQQPLGRSGAEFPMGPPWAHPGRGHVETWSPPSFRADLGEPYTWIALIWVLILMLGIAFRRVRPRTGYAITVVGATGYLAAGLPFGPVLVAPALGLVTMAMRLSVRRWAPWTVLLAPMIWAGFVSEDYFGLTDPTFYSTLIMLSAAMLMPALFATLRRNRLDAGRRTRQLELRRAAYQERLRIARDVHDLIGHSLSVINMQAGVALYVLDKERGAGAADGAAGDSTKITESLQAIRSTSKNALDELRATLGVFRGEATDTGEQRAPVAGLQRVPELVASFRRAGGAVELIMDDTVDDLPGPVDSAAYRIVQEGLTNVAKHAGRATATVRIHREPESLVIDISDDGPPVRSTAAARDSGGNGLIGMAERASSVGGTVWAGPLPDRGFGVHAEFPLLTNRSTT</sequence>
<feature type="transmembrane region" description="Helical" evidence="9">
    <location>
        <begin position="94"/>
        <end position="112"/>
    </location>
</feature>
<dbReference type="SUPFAM" id="SSF55874">
    <property type="entry name" value="ATPase domain of HSP90 chaperone/DNA topoisomerase II/histidine kinase"/>
    <property type="match status" value="1"/>
</dbReference>
<evidence type="ECO:0000256" key="3">
    <source>
        <dbReference type="ARBA" id="ARBA00022553"/>
    </source>
</evidence>
<protein>
    <recommendedName>
        <fullName evidence="2">histidine kinase</fullName>
        <ecNumber evidence="2">2.7.13.3</ecNumber>
    </recommendedName>
</protein>
<dbReference type="OrthoDB" id="227596at2"/>
<evidence type="ECO:0000256" key="8">
    <source>
        <dbReference type="ARBA" id="ARBA00023012"/>
    </source>
</evidence>
<keyword evidence="5" id="KW-0547">Nucleotide-binding</keyword>
<evidence type="ECO:0000256" key="2">
    <source>
        <dbReference type="ARBA" id="ARBA00012438"/>
    </source>
</evidence>
<keyword evidence="7" id="KW-0067">ATP-binding</keyword>
<keyword evidence="9" id="KW-1133">Transmembrane helix</keyword>
<dbReference type="PANTHER" id="PTHR24421:SF10">
    <property type="entry name" value="NITRATE_NITRITE SENSOR PROTEIN NARQ"/>
    <property type="match status" value="1"/>
</dbReference>
<keyword evidence="6 12" id="KW-0418">Kinase</keyword>
<dbReference type="PANTHER" id="PTHR24421">
    <property type="entry name" value="NITRATE/NITRITE SENSOR PROTEIN NARX-RELATED"/>
    <property type="match status" value="1"/>
</dbReference>
<dbReference type="InterPro" id="IPR003594">
    <property type="entry name" value="HATPase_dom"/>
</dbReference>
<evidence type="ECO:0000259" key="11">
    <source>
        <dbReference type="Pfam" id="PF07730"/>
    </source>
</evidence>
<dbReference type="Proteomes" id="UP000319263">
    <property type="component" value="Chromosome"/>
</dbReference>
<dbReference type="EC" id="2.7.13.3" evidence="2"/>
<keyword evidence="9" id="KW-0472">Membrane</keyword>
<keyword evidence="3" id="KW-0597">Phosphoprotein</keyword>
<dbReference type="GO" id="GO:0005524">
    <property type="term" value="F:ATP binding"/>
    <property type="evidence" value="ECO:0007669"/>
    <property type="project" value="UniProtKB-KW"/>
</dbReference>
<evidence type="ECO:0000256" key="7">
    <source>
        <dbReference type="ARBA" id="ARBA00022840"/>
    </source>
</evidence>
<dbReference type="InterPro" id="IPR011712">
    <property type="entry name" value="Sig_transdc_His_kin_sub3_dim/P"/>
</dbReference>
<organism evidence="12 13">
    <name type="scientific">Microlunatus elymi</name>
    <dbReference type="NCBI Taxonomy" id="2596828"/>
    <lineage>
        <taxon>Bacteria</taxon>
        <taxon>Bacillati</taxon>
        <taxon>Actinomycetota</taxon>
        <taxon>Actinomycetes</taxon>
        <taxon>Propionibacteriales</taxon>
        <taxon>Propionibacteriaceae</taxon>
        <taxon>Microlunatus</taxon>
    </lineage>
</organism>
<accession>A0A516PTM6</accession>
<dbReference type="Pfam" id="PF07730">
    <property type="entry name" value="HisKA_3"/>
    <property type="match status" value="1"/>
</dbReference>
<gene>
    <name evidence="12" type="ORF">FOE78_00200</name>
</gene>
<keyword evidence="8" id="KW-0902">Two-component regulatory system</keyword>
<dbReference type="KEGG" id="mik:FOE78_00200"/>
<dbReference type="GO" id="GO:0000155">
    <property type="term" value="F:phosphorelay sensor kinase activity"/>
    <property type="evidence" value="ECO:0007669"/>
    <property type="project" value="InterPro"/>
</dbReference>
<dbReference type="AlphaFoldDB" id="A0A516PTM6"/>
<evidence type="ECO:0000313" key="12">
    <source>
        <dbReference type="EMBL" id="QDP94546.1"/>
    </source>
</evidence>
<keyword evidence="4" id="KW-0808">Transferase</keyword>
<keyword evidence="9" id="KW-0812">Transmembrane</keyword>
<dbReference type="InterPro" id="IPR050482">
    <property type="entry name" value="Sensor_HK_TwoCompSys"/>
</dbReference>
<dbReference type="GO" id="GO:0016020">
    <property type="term" value="C:membrane"/>
    <property type="evidence" value="ECO:0007669"/>
    <property type="project" value="InterPro"/>
</dbReference>
<dbReference type="Pfam" id="PF02518">
    <property type="entry name" value="HATPase_c"/>
    <property type="match status" value="1"/>
</dbReference>
<comment type="catalytic activity">
    <reaction evidence="1">
        <text>ATP + protein L-histidine = ADP + protein N-phospho-L-histidine.</text>
        <dbReference type="EC" id="2.7.13.3"/>
    </reaction>
</comment>
<feature type="transmembrane region" description="Helical" evidence="9">
    <location>
        <begin position="189"/>
        <end position="209"/>
    </location>
</feature>
<feature type="domain" description="Histidine kinase/HSP90-like ATPase" evidence="10">
    <location>
        <begin position="358"/>
        <end position="447"/>
    </location>
</feature>
<dbReference type="InterPro" id="IPR036890">
    <property type="entry name" value="HATPase_C_sf"/>
</dbReference>
<evidence type="ECO:0000259" key="10">
    <source>
        <dbReference type="Pfam" id="PF02518"/>
    </source>
</evidence>
<evidence type="ECO:0000313" key="13">
    <source>
        <dbReference type="Proteomes" id="UP000319263"/>
    </source>
</evidence>
<evidence type="ECO:0000256" key="6">
    <source>
        <dbReference type="ARBA" id="ARBA00022777"/>
    </source>
</evidence>
<evidence type="ECO:0000256" key="4">
    <source>
        <dbReference type="ARBA" id="ARBA00022679"/>
    </source>
</evidence>
<dbReference type="Gene3D" id="3.30.565.10">
    <property type="entry name" value="Histidine kinase-like ATPase, C-terminal domain"/>
    <property type="match status" value="1"/>
</dbReference>
<feature type="domain" description="Signal transduction histidine kinase subgroup 3 dimerisation and phosphoacceptor" evidence="11">
    <location>
        <begin position="232"/>
        <end position="308"/>
    </location>
</feature>